<dbReference type="KEGG" id="bstg:WT74_19540"/>
<evidence type="ECO:0000313" key="4">
    <source>
        <dbReference type="Proteomes" id="UP000068603"/>
    </source>
</evidence>
<keyword evidence="5" id="KW-1185">Reference proteome</keyword>
<evidence type="ECO:0000256" key="1">
    <source>
        <dbReference type="SAM" id="Phobius"/>
    </source>
</evidence>
<reference evidence="2 4" key="1">
    <citation type="submission" date="2015-11" db="EMBL/GenBank/DDBJ databases">
        <title>Expanding the genomic diversity of Burkholderia species for the development of highly accurate diagnostics.</title>
        <authorList>
            <person name="Sahl J."/>
            <person name="Keim P."/>
            <person name="Wagner D."/>
        </authorList>
    </citation>
    <scope>NUCLEOTIDE SEQUENCE [LARGE SCALE GENOMIC DNA]</scope>
    <source>
        <strain evidence="2 4">MSMB1960WGS</strain>
    </source>
</reference>
<organism evidence="2">
    <name type="scientific">Burkholderia stagnalis</name>
    <dbReference type="NCBI Taxonomy" id="1503054"/>
    <lineage>
        <taxon>Bacteria</taxon>
        <taxon>Pseudomonadati</taxon>
        <taxon>Pseudomonadota</taxon>
        <taxon>Betaproteobacteria</taxon>
        <taxon>Burkholderiales</taxon>
        <taxon>Burkholderiaceae</taxon>
        <taxon>Burkholderia</taxon>
        <taxon>Burkholderia cepacia complex</taxon>
    </lineage>
</organism>
<dbReference type="Proteomes" id="UP000068603">
    <property type="component" value="Unassembled WGS sequence"/>
</dbReference>
<gene>
    <name evidence="3" type="ORF">DF017_02375</name>
    <name evidence="2" type="ORF">WT44_27745</name>
</gene>
<keyword evidence="1" id="KW-1133">Transmembrane helix</keyword>
<evidence type="ECO:0000313" key="2">
    <source>
        <dbReference type="EMBL" id="KWA55039.1"/>
    </source>
</evidence>
<reference evidence="3 5" key="2">
    <citation type="submission" date="2018-08" db="EMBL/GenBank/DDBJ databases">
        <title>Comparative analysis of Burkholderia isolates from Puerto Rico.</title>
        <authorList>
            <person name="Hall C."/>
            <person name="Sahl J."/>
            <person name="Wagner D."/>
        </authorList>
    </citation>
    <scope>NUCLEOTIDE SEQUENCE [LARGE SCALE GENOMIC DNA]</scope>
    <source>
        <strain evidence="3 5">Bp8966</strain>
    </source>
</reference>
<keyword evidence="1" id="KW-0472">Membrane</keyword>
<evidence type="ECO:0000313" key="3">
    <source>
        <dbReference type="EMBL" id="RQY99115.1"/>
    </source>
</evidence>
<dbReference type="AlphaFoldDB" id="A0A107GGH7"/>
<protein>
    <submittedName>
        <fullName evidence="2">Uncharacterized protein</fullName>
    </submittedName>
</protein>
<feature type="transmembrane region" description="Helical" evidence="1">
    <location>
        <begin position="6"/>
        <end position="23"/>
    </location>
</feature>
<comment type="caution">
    <text evidence="2">The sequence shown here is derived from an EMBL/GenBank/DDBJ whole genome shotgun (WGS) entry which is preliminary data.</text>
</comment>
<keyword evidence="1" id="KW-0812">Transmembrane</keyword>
<dbReference type="EMBL" id="LPHB01000072">
    <property type="protein sequence ID" value="KWA55039.1"/>
    <property type="molecule type" value="Genomic_DNA"/>
</dbReference>
<dbReference type="Proteomes" id="UP000281098">
    <property type="component" value="Unassembled WGS sequence"/>
</dbReference>
<evidence type="ECO:0000313" key="5">
    <source>
        <dbReference type="Proteomes" id="UP000281098"/>
    </source>
</evidence>
<proteinExistence type="predicted"/>
<accession>A0A107GGH7</accession>
<dbReference type="EMBL" id="QTPM01000002">
    <property type="protein sequence ID" value="RQY99115.1"/>
    <property type="molecule type" value="Genomic_DNA"/>
</dbReference>
<sequence>MSEAWIGFGVVACVLACAVIAATNRYRRAHRRAELLRNLDHHEWWYWTHASAAGSRSAKR</sequence>
<name>A0A107GGH7_9BURK</name>